<name>A0A318XKT7_9FIRM</name>
<accession>A0A318XKT7</accession>
<sequence>MKALILTYHYLDNYGAVLQAFALQRYLSQSGIDAKILDYRPGLYGFGDYTFLLKDARLPAKFKKFIYGNIKALLSIKRKKNFRLFSEKYLNRTEKKYRDVNSLEKSAPYADIYITGSDQVWNDDILGLCEGYFLTFVKNESLKASYAASIGKDTISPAYAERLKKYLDSFDFISVREEAAKAALENAGLKAVLTVLDPVFLLGPEAYEDLMTKPAIDDYVFIYCFDSNEQCYSLAKILAERNHLKTISFSGWFNKFHTDYFVNTASPAEFLSYLRNAEYVVTNSFHGTAFSILFEKEFYSVPPVSRVSRIESLLYAVNLQDRMLHNNEKLEAIEAIDYQAVKGYLSQGIEKSKAYLKSVIDAAGRRKRKNE</sequence>
<dbReference type="EMBL" id="QKMR01000009">
    <property type="protein sequence ID" value="PYG87800.1"/>
    <property type="molecule type" value="Genomic_DNA"/>
</dbReference>
<gene>
    <name evidence="2" type="ORF">LY28_01820</name>
</gene>
<keyword evidence="2" id="KW-0808">Transferase</keyword>
<organism evidence="2 3">
    <name type="scientific">Ruminiclostridium sufflavum DSM 19573</name>
    <dbReference type="NCBI Taxonomy" id="1121337"/>
    <lineage>
        <taxon>Bacteria</taxon>
        <taxon>Bacillati</taxon>
        <taxon>Bacillota</taxon>
        <taxon>Clostridia</taxon>
        <taxon>Eubacteriales</taxon>
        <taxon>Oscillospiraceae</taxon>
        <taxon>Ruminiclostridium</taxon>
    </lineage>
</organism>
<evidence type="ECO:0000259" key="1">
    <source>
        <dbReference type="Pfam" id="PF04230"/>
    </source>
</evidence>
<dbReference type="OrthoDB" id="9799278at2"/>
<evidence type="ECO:0000313" key="2">
    <source>
        <dbReference type="EMBL" id="PYG87800.1"/>
    </source>
</evidence>
<feature type="domain" description="Polysaccharide pyruvyl transferase" evidence="1">
    <location>
        <begin position="13"/>
        <end position="301"/>
    </location>
</feature>
<keyword evidence="3" id="KW-1185">Reference proteome</keyword>
<protein>
    <submittedName>
        <fullName evidence="2">Polysaccharide pyruvyl transferase</fullName>
    </submittedName>
</protein>
<dbReference type="InterPro" id="IPR007345">
    <property type="entry name" value="Polysacch_pyruvyl_Trfase"/>
</dbReference>
<evidence type="ECO:0000313" key="3">
    <source>
        <dbReference type="Proteomes" id="UP000248132"/>
    </source>
</evidence>
<proteinExistence type="predicted"/>
<dbReference type="GO" id="GO:0016740">
    <property type="term" value="F:transferase activity"/>
    <property type="evidence" value="ECO:0007669"/>
    <property type="project" value="UniProtKB-KW"/>
</dbReference>
<reference evidence="2 3" key="1">
    <citation type="submission" date="2018-06" db="EMBL/GenBank/DDBJ databases">
        <title>Genomic Encyclopedia of Type Strains, Phase I: the one thousand microbial genomes (KMG-I) project.</title>
        <authorList>
            <person name="Kyrpides N."/>
        </authorList>
    </citation>
    <scope>NUCLEOTIDE SEQUENCE [LARGE SCALE GENOMIC DNA]</scope>
    <source>
        <strain evidence="2 3">DSM 19573</strain>
    </source>
</reference>
<dbReference type="Pfam" id="PF04230">
    <property type="entry name" value="PS_pyruv_trans"/>
    <property type="match status" value="1"/>
</dbReference>
<dbReference type="AlphaFoldDB" id="A0A318XKT7"/>
<comment type="caution">
    <text evidence="2">The sequence shown here is derived from an EMBL/GenBank/DDBJ whole genome shotgun (WGS) entry which is preliminary data.</text>
</comment>
<dbReference type="RefSeq" id="WP_110461856.1">
    <property type="nucleotide sequence ID" value="NZ_QKMR01000009.1"/>
</dbReference>
<dbReference type="Proteomes" id="UP000248132">
    <property type="component" value="Unassembled WGS sequence"/>
</dbReference>